<accession>A0ABQ9G5F5</accession>
<evidence type="ECO:0000313" key="2">
    <source>
        <dbReference type="Proteomes" id="UP001159363"/>
    </source>
</evidence>
<proteinExistence type="predicted"/>
<keyword evidence="2" id="KW-1185">Reference proteome</keyword>
<protein>
    <submittedName>
        <fullName evidence="1">Uncharacterized protein</fullName>
    </submittedName>
</protein>
<reference evidence="1 2" key="1">
    <citation type="submission" date="2023-02" db="EMBL/GenBank/DDBJ databases">
        <title>LHISI_Scaffold_Assembly.</title>
        <authorList>
            <person name="Stuart O.P."/>
            <person name="Cleave R."/>
            <person name="Magrath M.J.L."/>
            <person name="Mikheyev A.S."/>
        </authorList>
    </citation>
    <scope>NUCLEOTIDE SEQUENCE [LARGE SCALE GENOMIC DNA]</scope>
    <source>
        <strain evidence="1">Daus_M_001</strain>
        <tissue evidence="1">Leg muscle</tissue>
    </source>
</reference>
<dbReference type="Proteomes" id="UP001159363">
    <property type="component" value="Chromosome 15"/>
</dbReference>
<dbReference type="EMBL" id="JARBHB010000016">
    <property type="protein sequence ID" value="KAJ8866711.1"/>
    <property type="molecule type" value="Genomic_DNA"/>
</dbReference>
<gene>
    <name evidence="1" type="ORF">PR048_032572</name>
</gene>
<sequence>MAGLLFPASYDETVNRRWGVDLKVGSPVLSLAILVPVEEDRRFAAGNWPEKRSVTRQTRLTRGQRLSTLCGCVVHAGGEAAVPGSGRKYRLLTEALSLPSPVMLRMWLDQDPQLLSPRLNPQCVYWSMARG</sequence>
<evidence type="ECO:0000313" key="1">
    <source>
        <dbReference type="EMBL" id="KAJ8866711.1"/>
    </source>
</evidence>
<organism evidence="1 2">
    <name type="scientific">Dryococelus australis</name>
    <dbReference type="NCBI Taxonomy" id="614101"/>
    <lineage>
        <taxon>Eukaryota</taxon>
        <taxon>Metazoa</taxon>
        <taxon>Ecdysozoa</taxon>
        <taxon>Arthropoda</taxon>
        <taxon>Hexapoda</taxon>
        <taxon>Insecta</taxon>
        <taxon>Pterygota</taxon>
        <taxon>Neoptera</taxon>
        <taxon>Polyneoptera</taxon>
        <taxon>Phasmatodea</taxon>
        <taxon>Verophasmatodea</taxon>
        <taxon>Anareolatae</taxon>
        <taxon>Phasmatidae</taxon>
        <taxon>Eurycanthinae</taxon>
        <taxon>Dryococelus</taxon>
    </lineage>
</organism>
<name>A0ABQ9G5F5_9NEOP</name>
<comment type="caution">
    <text evidence="1">The sequence shown here is derived from an EMBL/GenBank/DDBJ whole genome shotgun (WGS) entry which is preliminary data.</text>
</comment>